<keyword evidence="2" id="KW-1185">Reference proteome</keyword>
<protein>
    <submittedName>
        <fullName evidence="1">Uncharacterized protein</fullName>
    </submittedName>
</protein>
<gene>
    <name evidence="1" type="ORF">G2W53_013642</name>
</gene>
<proteinExistence type="predicted"/>
<evidence type="ECO:0000313" key="2">
    <source>
        <dbReference type="Proteomes" id="UP000634136"/>
    </source>
</evidence>
<dbReference type="AlphaFoldDB" id="A0A834U029"/>
<dbReference type="Proteomes" id="UP000634136">
    <property type="component" value="Unassembled WGS sequence"/>
</dbReference>
<dbReference type="EMBL" id="JAAIUW010000005">
    <property type="protein sequence ID" value="KAF7831309.1"/>
    <property type="molecule type" value="Genomic_DNA"/>
</dbReference>
<comment type="caution">
    <text evidence="1">The sequence shown here is derived from an EMBL/GenBank/DDBJ whole genome shotgun (WGS) entry which is preliminary data.</text>
</comment>
<name>A0A834U029_9FABA</name>
<evidence type="ECO:0000313" key="1">
    <source>
        <dbReference type="EMBL" id="KAF7831309.1"/>
    </source>
</evidence>
<sequence length="32" mass="3621">MAKAMMWYAMSLVFVAWDGKGHGGHATWHVML</sequence>
<organism evidence="1 2">
    <name type="scientific">Senna tora</name>
    <dbReference type="NCBI Taxonomy" id="362788"/>
    <lineage>
        <taxon>Eukaryota</taxon>
        <taxon>Viridiplantae</taxon>
        <taxon>Streptophyta</taxon>
        <taxon>Embryophyta</taxon>
        <taxon>Tracheophyta</taxon>
        <taxon>Spermatophyta</taxon>
        <taxon>Magnoliopsida</taxon>
        <taxon>eudicotyledons</taxon>
        <taxon>Gunneridae</taxon>
        <taxon>Pentapetalae</taxon>
        <taxon>rosids</taxon>
        <taxon>fabids</taxon>
        <taxon>Fabales</taxon>
        <taxon>Fabaceae</taxon>
        <taxon>Caesalpinioideae</taxon>
        <taxon>Cassia clade</taxon>
        <taxon>Senna</taxon>
    </lineage>
</organism>
<accession>A0A834U029</accession>
<reference evidence="1" key="1">
    <citation type="submission" date="2020-09" db="EMBL/GenBank/DDBJ databases">
        <title>Genome-Enabled Discovery of Anthraquinone Biosynthesis in Senna tora.</title>
        <authorList>
            <person name="Kang S.-H."/>
            <person name="Pandey R.P."/>
            <person name="Lee C.-M."/>
            <person name="Sim J.-S."/>
            <person name="Jeong J.-T."/>
            <person name="Choi B.-S."/>
            <person name="Jung M."/>
            <person name="Ginzburg D."/>
            <person name="Zhao K."/>
            <person name="Won S.Y."/>
            <person name="Oh T.-J."/>
            <person name="Yu Y."/>
            <person name="Kim N.-H."/>
            <person name="Lee O.R."/>
            <person name="Lee T.-H."/>
            <person name="Bashyal P."/>
            <person name="Kim T.-S."/>
            <person name="Lee W.-H."/>
            <person name="Kawkins C."/>
            <person name="Kim C.-K."/>
            <person name="Kim J.S."/>
            <person name="Ahn B.O."/>
            <person name="Rhee S.Y."/>
            <person name="Sohng J.K."/>
        </authorList>
    </citation>
    <scope>NUCLEOTIDE SEQUENCE</scope>
    <source>
        <tissue evidence="1">Leaf</tissue>
    </source>
</reference>